<reference evidence="3 4" key="1">
    <citation type="submission" date="2018-02" db="EMBL/GenBank/DDBJ databases">
        <title>Bacteriophage NCPPB3778 and a type I-E CRISPR drive the evolution of the US Biological Select Agent, Rathayibacter toxicus.</title>
        <authorList>
            <person name="Davis E.W.II."/>
            <person name="Tabima J.F."/>
            <person name="Weisberg A.J."/>
            <person name="Lopes L.D."/>
            <person name="Wiseman M.S."/>
            <person name="Wiseman M.S."/>
            <person name="Pupko T."/>
            <person name="Belcher M.S."/>
            <person name="Sechler A.J."/>
            <person name="Tancos M.A."/>
            <person name="Schroeder B.K."/>
            <person name="Murray T.D."/>
            <person name="Luster D.G."/>
            <person name="Schneider W.L."/>
            <person name="Rogers E."/>
            <person name="Andreote F.D."/>
            <person name="Grunwald N.J."/>
            <person name="Putnam M.L."/>
            <person name="Chang J.H."/>
        </authorList>
    </citation>
    <scope>NUCLEOTIDE SEQUENCE [LARGE SCALE GENOMIC DNA]</scope>
    <source>
        <strain evidence="3 4">AY1B3</strain>
    </source>
</reference>
<dbReference type="SUPFAM" id="SSF50891">
    <property type="entry name" value="Cyclophilin-like"/>
    <property type="match status" value="1"/>
</dbReference>
<protein>
    <recommendedName>
        <fullName evidence="2">Cyclophilin-like domain-containing protein</fullName>
    </recommendedName>
</protein>
<feature type="region of interest" description="Disordered" evidence="1">
    <location>
        <begin position="56"/>
        <end position="105"/>
    </location>
</feature>
<dbReference type="Proteomes" id="UP000239241">
    <property type="component" value="Unassembled WGS sequence"/>
</dbReference>
<dbReference type="Gene3D" id="2.40.100.20">
    <property type="match status" value="1"/>
</dbReference>
<feature type="compositionally biased region" description="Low complexity" evidence="1">
    <location>
        <begin position="63"/>
        <end position="88"/>
    </location>
</feature>
<name>A0A2S5VSA2_9MICO</name>
<feature type="compositionally biased region" description="Low complexity" evidence="1">
    <location>
        <begin position="1"/>
        <end position="14"/>
    </location>
</feature>
<dbReference type="InterPro" id="IPR041183">
    <property type="entry name" value="Cyclophilin-like"/>
</dbReference>
<accession>A0A2S5VSA2</accession>
<dbReference type="EMBL" id="PSXY01000024">
    <property type="protein sequence ID" value="PPF66039.1"/>
    <property type="molecule type" value="Genomic_DNA"/>
</dbReference>
<organism evidence="3 4">
    <name type="scientific">Clavibacter michiganensis</name>
    <dbReference type="NCBI Taxonomy" id="28447"/>
    <lineage>
        <taxon>Bacteria</taxon>
        <taxon>Bacillati</taxon>
        <taxon>Actinomycetota</taxon>
        <taxon>Actinomycetes</taxon>
        <taxon>Micrococcales</taxon>
        <taxon>Microbacteriaceae</taxon>
        <taxon>Clavibacter</taxon>
    </lineage>
</organism>
<proteinExistence type="predicted"/>
<feature type="region of interest" description="Disordered" evidence="1">
    <location>
        <begin position="1"/>
        <end position="21"/>
    </location>
</feature>
<dbReference type="Pfam" id="PF18050">
    <property type="entry name" value="Cyclophil_like2"/>
    <property type="match status" value="1"/>
</dbReference>
<evidence type="ECO:0000313" key="4">
    <source>
        <dbReference type="Proteomes" id="UP000239241"/>
    </source>
</evidence>
<dbReference type="InterPro" id="IPR029000">
    <property type="entry name" value="Cyclophilin-like_dom_sf"/>
</dbReference>
<evidence type="ECO:0000256" key="1">
    <source>
        <dbReference type="SAM" id="MobiDB-lite"/>
    </source>
</evidence>
<dbReference type="RefSeq" id="WP_104290937.1">
    <property type="nucleotide sequence ID" value="NZ_PSXY01000024.1"/>
</dbReference>
<comment type="caution">
    <text evidence="3">The sequence shown here is derived from an EMBL/GenBank/DDBJ whole genome shotgun (WGS) entry which is preliminary data.</text>
</comment>
<gene>
    <name evidence="3" type="ORF">C5E16_12580</name>
</gene>
<evidence type="ECO:0000313" key="3">
    <source>
        <dbReference type="EMBL" id="PPF66039.1"/>
    </source>
</evidence>
<dbReference type="AlphaFoldDB" id="A0A2S5VSA2"/>
<feature type="domain" description="Cyclophilin-like" evidence="2">
    <location>
        <begin position="118"/>
        <end position="226"/>
    </location>
</feature>
<evidence type="ECO:0000259" key="2">
    <source>
        <dbReference type="Pfam" id="PF18050"/>
    </source>
</evidence>
<sequence length="229" mass="22821">MRPSVTSTAASAPRPAHRPAPLPAMRTRLLLPMGAALPLGVVVAALLAGCAGAPAGGAGGAGSSSASASASASAPSSAPAGPAADASGTPETTSEATAADRDASAERPVVGTVLRFTGGGQVVDVTLDEDNPTSRDLVGRLPATLRFEEFAGREKIAYPAPALAIEGSLGSDPEDGDLIYFSPWGNLGFYYDAAGIGFASETIHLGRYDATPAQLAAFDDAEVTIEVVG</sequence>